<evidence type="ECO:0000313" key="3">
    <source>
        <dbReference type="EMBL" id="KAF2242807.1"/>
    </source>
</evidence>
<keyword evidence="2" id="KW-0812">Transmembrane</keyword>
<protein>
    <recommendedName>
        <fullName evidence="5">MARVEL domain-containing protein</fullName>
    </recommendedName>
</protein>
<feature type="transmembrane region" description="Helical" evidence="2">
    <location>
        <begin position="202"/>
        <end position="226"/>
    </location>
</feature>
<keyword evidence="2" id="KW-0472">Membrane</keyword>
<feature type="region of interest" description="Disordered" evidence="1">
    <location>
        <begin position="82"/>
        <end position="117"/>
    </location>
</feature>
<feature type="compositionally biased region" description="Basic and acidic residues" evidence="1">
    <location>
        <begin position="1"/>
        <end position="21"/>
    </location>
</feature>
<dbReference type="PANTHER" id="PTHR42069:SF1">
    <property type="entry name" value="MARVEL DOMAIN-CONTAINING PROTEIN"/>
    <property type="match status" value="1"/>
</dbReference>
<name>A0A6A6HXQ5_9PLEO</name>
<accession>A0A6A6HXQ5</accession>
<dbReference type="GeneID" id="54583596"/>
<feature type="region of interest" description="Disordered" evidence="1">
    <location>
        <begin position="423"/>
        <end position="513"/>
    </location>
</feature>
<evidence type="ECO:0000256" key="1">
    <source>
        <dbReference type="SAM" id="MobiDB-lite"/>
    </source>
</evidence>
<dbReference type="RefSeq" id="XP_033677811.1">
    <property type="nucleotide sequence ID" value="XM_033830266.1"/>
</dbReference>
<evidence type="ECO:0000313" key="4">
    <source>
        <dbReference type="Proteomes" id="UP000800094"/>
    </source>
</evidence>
<dbReference type="OrthoDB" id="5420724at2759"/>
<dbReference type="PANTHER" id="PTHR42069">
    <property type="entry name" value="HYPHAL ANASTAMOSIS-8 PROTEIN"/>
    <property type="match status" value="1"/>
</dbReference>
<sequence>MAANDKKSATVTVLEKRRNSKDSLAPSVKTPRTARFAEATSVYSPIDPPRSPFDGNIPTNHYKPQPQVSDVGFGYVQSVEMEETDRRYLPPPTPKTPLKSPLKSAMKSPGAPPRTQETMILSPSFREEAELEKREEMTEKEQQKDLKVKIRVRVAKIFLRGINFACSLIVLSMLATAFSIFNATKTLAPRNGLPAWAANTRIWPQVLLLSIACISLAMSVFVLIAYGRGGHHRAEKVAAYYTVFAVGFFVFSIIMWAIGAAVLNQSKAQGKGKDMWGWSCVDNKRRHLFEDDVSYALVCRLQNWALVCCIIEVVIETLCIIIYAIVFYRFWSKRKLRKSMAVRDKARSDLYLAQLRGQSAPNTPGFGPLSPRSGGWRPPPGHPAYVDPQSAAENGAAETIQYAREIAQPQPFQLQAPPIKIQGATPKLDQDGFESPSRSHTVSPPLPPASPGFKERNNEHVGAAPGEQTYASVPIPGAYTPMTSPQYPPPGHPQPTPTAAGFDFGPSVTNGRQ</sequence>
<dbReference type="EMBL" id="ML987207">
    <property type="protein sequence ID" value="KAF2242807.1"/>
    <property type="molecule type" value="Genomic_DNA"/>
</dbReference>
<dbReference type="AlphaFoldDB" id="A0A6A6HXQ5"/>
<feature type="transmembrane region" description="Helical" evidence="2">
    <location>
        <begin position="157"/>
        <end position="182"/>
    </location>
</feature>
<gene>
    <name evidence="3" type="ORF">BU26DRAFT_524372</name>
</gene>
<dbReference type="Proteomes" id="UP000800094">
    <property type="component" value="Unassembled WGS sequence"/>
</dbReference>
<evidence type="ECO:0000256" key="2">
    <source>
        <dbReference type="SAM" id="Phobius"/>
    </source>
</evidence>
<organism evidence="3 4">
    <name type="scientific">Trematosphaeria pertusa</name>
    <dbReference type="NCBI Taxonomy" id="390896"/>
    <lineage>
        <taxon>Eukaryota</taxon>
        <taxon>Fungi</taxon>
        <taxon>Dikarya</taxon>
        <taxon>Ascomycota</taxon>
        <taxon>Pezizomycotina</taxon>
        <taxon>Dothideomycetes</taxon>
        <taxon>Pleosporomycetidae</taxon>
        <taxon>Pleosporales</taxon>
        <taxon>Massarineae</taxon>
        <taxon>Trematosphaeriaceae</taxon>
        <taxon>Trematosphaeria</taxon>
    </lineage>
</organism>
<feature type="compositionally biased region" description="Pro residues" evidence="1">
    <location>
        <begin position="486"/>
        <end position="496"/>
    </location>
</feature>
<feature type="region of interest" description="Disordered" evidence="1">
    <location>
        <begin position="1"/>
        <end position="69"/>
    </location>
</feature>
<keyword evidence="4" id="KW-1185">Reference proteome</keyword>
<feature type="compositionally biased region" description="Low complexity" evidence="1">
    <location>
        <begin position="367"/>
        <end position="376"/>
    </location>
</feature>
<feature type="transmembrane region" description="Helical" evidence="2">
    <location>
        <begin position="304"/>
        <end position="331"/>
    </location>
</feature>
<reference evidence="3" key="1">
    <citation type="journal article" date="2020" name="Stud. Mycol.">
        <title>101 Dothideomycetes genomes: a test case for predicting lifestyles and emergence of pathogens.</title>
        <authorList>
            <person name="Haridas S."/>
            <person name="Albert R."/>
            <person name="Binder M."/>
            <person name="Bloem J."/>
            <person name="Labutti K."/>
            <person name="Salamov A."/>
            <person name="Andreopoulos B."/>
            <person name="Baker S."/>
            <person name="Barry K."/>
            <person name="Bills G."/>
            <person name="Bluhm B."/>
            <person name="Cannon C."/>
            <person name="Castanera R."/>
            <person name="Culley D."/>
            <person name="Daum C."/>
            <person name="Ezra D."/>
            <person name="Gonzalez J."/>
            <person name="Henrissat B."/>
            <person name="Kuo A."/>
            <person name="Liang C."/>
            <person name="Lipzen A."/>
            <person name="Lutzoni F."/>
            <person name="Magnuson J."/>
            <person name="Mondo S."/>
            <person name="Nolan M."/>
            <person name="Ohm R."/>
            <person name="Pangilinan J."/>
            <person name="Park H.-J."/>
            <person name="Ramirez L."/>
            <person name="Alfaro M."/>
            <person name="Sun H."/>
            <person name="Tritt A."/>
            <person name="Yoshinaga Y."/>
            <person name="Zwiers L.-H."/>
            <person name="Turgeon B."/>
            <person name="Goodwin S."/>
            <person name="Spatafora J."/>
            <person name="Crous P."/>
            <person name="Grigoriev I."/>
        </authorList>
    </citation>
    <scope>NUCLEOTIDE SEQUENCE</scope>
    <source>
        <strain evidence="3">CBS 122368</strain>
    </source>
</reference>
<evidence type="ECO:0008006" key="5">
    <source>
        <dbReference type="Google" id="ProtNLM"/>
    </source>
</evidence>
<proteinExistence type="predicted"/>
<feature type="region of interest" description="Disordered" evidence="1">
    <location>
        <begin position="357"/>
        <end position="389"/>
    </location>
</feature>
<keyword evidence="2" id="KW-1133">Transmembrane helix</keyword>
<feature type="transmembrane region" description="Helical" evidence="2">
    <location>
        <begin position="238"/>
        <end position="263"/>
    </location>
</feature>